<dbReference type="Proteomes" id="UP001470230">
    <property type="component" value="Unassembled WGS sequence"/>
</dbReference>
<evidence type="ECO:0000313" key="3">
    <source>
        <dbReference type="Proteomes" id="UP001470230"/>
    </source>
</evidence>
<dbReference type="InterPro" id="IPR000421">
    <property type="entry name" value="FA58C"/>
</dbReference>
<feature type="domain" description="F5/8 type C" evidence="1">
    <location>
        <begin position="354"/>
        <end position="461"/>
    </location>
</feature>
<evidence type="ECO:0000313" key="2">
    <source>
        <dbReference type="EMBL" id="KAK8870782.1"/>
    </source>
</evidence>
<evidence type="ECO:0000259" key="1">
    <source>
        <dbReference type="Pfam" id="PF00754"/>
    </source>
</evidence>
<dbReference type="EMBL" id="JAPFFF010000014">
    <property type="protein sequence ID" value="KAK8870782.1"/>
    <property type="molecule type" value="Genomic_DNA"/>
</dbReference>
<dbReference type="Gene3D" id="2.60.120.260">
    <property type="entry name" value="Galactose-binding domain-like"/>
    <property type="match status" value="1"/>
</dbReference>
<protein>
    <recommendedName>
        <fullName evidence="1">F5/8 type C domain-containing protein</fullName>
    </recommendedName>
</protein>
<gene>
    <name evidence="2" type="ORF">M9Y10_008669</name>
</gene>
<dbReference type="InterPro" id="IPR008979">
    <property type="entry name" value="Galactose-bd-like_sf"/>
</dbReference>
<accession>A0ABR2IZI3</accession>
<sequence length="480" mass="56930">MNQKQEKGNIQIGLDLEIIKKIPFDKYDKDFTFIINCKQYKTSRFVADVLSPIILRSHFSDKTINEFYIETNNYQEGNEDNHDFNEILSFASFESKNVEEKDKEYYISIFYALGNESMYQKIKPTLDSELNLDNFLERIKEKEDFYNKISNIKSGFNKESLQNNDLAHKFKNTDIIKFIEEEIKFISSHFYEIDRKVIKKLNTRYIFEILKQHNLKIESEDELLDIINDIYLERGGEEEDNLHEDEFSVKNLYEYVFFDFLSSQKLREFKEIIEFKDLTPKIWESIIDRAVNAERKEPSKESSERYKSKCKIFKIIENREFEGIIRHLTEETGGNIHDNGTIEVTSNSICGSCHRKKLLDFNENGYYTANGYNGARVCFDFKDRRVKLTNYSIKSYNSSANGPHLKSWMIEVSNDGQTWKKIDEHKDCQTLNGPRITGTFEVQPNDFSRYIRLNQTDGTWGSGYYLYIYYIEFYGFLQEK</sequence>
<reference evidence="2 3" key="1">
    <citation type="submission" date="2024-04" db="EMBL/GenBank/DDBJ databases">
        <title>Tritrichomonas musculus Genome.</title>
        <authorList>
            <person name="Alves-Ferreira E."/>
            <person name="Grigg M."/>
            <person name="Lorenzi H."/>
            <person name="Galac M."/>
        </authorList>
    </citation>
    <scope>NUCLEOTIDE SEQUENCE [LARGE SCALE GENOMIC DNA]</scope>
    <source>
        <strain evidence="2 3">EAF2021</strain>
    </source>
</reference>
<organism evidence="2 3">
    <name type="scientific">Tritrichomonas musculus</name>
    <dbReference type="NCBI Taxonomy" id="1915356"/>
    <lineage>
        <taxon>Eukaryota</taxon>
        <taxon>Metamonada</taxon>
        <taxon>Parabasalia</taxon>
        <taxon>Tritrichomonadida</taxon>
        <taxon>Tritrichomonadidae</taxon>
        <taxon>Tritrichomonas</taxon>
    </lineage>
</organism>
<keyword evidence="3" id="KW-1185">Reference proteome</keyword>
<dbReference type="SUPFAM" id="SSF49785">
    <property type="entry name" value="Galactose-binding domain-like"/>
    <property type="match status" value="1"/>
</dbReference>
<comment type="caution">
    <text evidence="2">The sequence shown here is derived from an EMBL/GenBank/DDBJ whole genome shotgun (WGS) entry which is preliminary data.</text>
</comment>
<dbReference type="Pfam" id="PF00754">
    <property type="entry name" value="F5_F8_type_C"/>
    <property type="match status" value="1"/>
</dbReference>
<proteinExistence type="predicted"/>
<name>A0ABR2IZI3_9EUKA</name>